<dbReference type="EMBL" id="KB008056">
    <property type="protein sequence ID" value="ELR14367.1"/>
    <property type="molecule type" value="Genomic_DNA"/>
</dbReference>
<reference evidence="2 3" key="1">
    <citation type="journal article" date="2013" name="Genome Biol.">
        <title>Genome of Acanthamoeba castellanii highlights extensive lateral gene transfer and early evolution of tyrosine kinase signaling.</title>
        <authorList>
            <person name="Clarke M."/>
            <person name="Lohan A.J."/>
            <person name="Liu B."/>
            <person name="Lagkouvardos I."/>
            <person name="Roy S."/>
            <person name="Zafar N."/>
            <person name="Bertelli C."/>
            <person name="Schilde C."/>
            <person name="Kianianmomeni A."/>
            <person name="Burglin T.R."/>
            <person name="Frech C."/>
            <person name="Turcotte B."/>
            <person name="Kopec K.O."/>
            <person name="Synnott J.M."/>
            <person name="Choo C."/>
            <person name="Paponov I."/>
            <person name="Finkler A."/>
            <person name="Soon Heng Tan C."/>
            <person name="Hutchins A.P."/>
            <person name="Weinmeier T."/>
            <person name="Rattei T."/>
            <person name="Chu J.S."/>
            <person name="Gimenez G."/>
            <person name="Irimia M."/>
            <person name="Rigden D.J."/>
            <person name="Fitzpatrick D.A."/>
            <person name="Lorenzo-Morales J."/>
            <person name="Bateman A."/>
            <person name="Chiu C.H."/>
            <person name="Tang P."/>
            <person name="Hegemann P."/>
            <person name="Fromm H."/>
            <person name="Raoult D."/>
            <person name="Greub G."/>
            <person name="Miranda-Saavedra D."/>
            <person name="Chen N."/>
            <person name="Nash P."/>
            <person name="Ginger M.L."/>
            <person name="Horn M."/>
            <person name="Schaap P."/>
            <person name="Caler L."/>
            <person name="Loftus B."/>
        </authorList>
    </citation>
    <scope>NUCLEOTIDE SEQUENCE [LARGE SCALE GENOMIC DNA]</scope>
    <source>
        <strain evidence="2 3">Neff</strain>
    </source>
</reference>
<accession>L8GMZ8</accession>
<dbReference type="Proteomes" id="UP000011083">
    <property type="component" value="Unassembled WGS sequence"/>
</dbReference>
<evidence type="ECO:0000313" key="2">
    <source>
        <dbReference type="EMBL" id="ELR14367.1"/>
    </source>
</evidence>
<evidence type="ECO:0000256" key="1">
    <source>
        <dbReference type="SAM" id="MobiDB-lite"/>
    </source>
</evidence>
<keyword evidence="3" id="KW-1185">Reference proteome</keyword>
<dbReference type="RefSeq" id="XP_004336380.1">
    <property type="nucleotide sequence ID" value="XM_004336332.1"/>
</dbReference>
<dbReference type="KEGG" id="acan:ACA1_017760"/>
<name>L8GMZ8_ACACF</name>
<gene>
    <name evidence="2" type="ORF">ACA1_017760</name>
</gene>
<evidence type="ECO:0000313" key="3">
    <source>
        <dbReference type="Proteomes" id="UP000011083"/>
    </source>
</evidence>
<protein>
    <submittedName>
        <fullName evidence="2">Uncharacterized protein</fullName>
    </submittedName>
</protein>
<organism evidence="2 3">
    <name type="scientific">Acanthamoeba castellanii (strain ATCC 30010 / Neff)</name>
    <dbReference type="NCBI Taxonomy" id="1257118"/>
    <lineage>
        <taxon>Eukaryota</taxon>
        <taxon>Amoebozoa</taxon>
        <taxon>Discosea</taxon>
        <taxon>Longamoebia</taxon>
        <taxon>Centramoebida</taxon>
        <taxon>Acanthamoebidae</taxon>
        <taxon>Acanthamoeba</taxon>
    </lineage>
</organism>
<feature type="region of interest" description="Disordered" evidence="1">
    <location>
        <begin position="1"/>
        <end position="23"/>
    </location>
</feature>
<dbReference type="AlphaFoldDB" id="L8GMZ8"/>
<dbReference type="GeneID" id="14914949"/>
<sequence length="78" mass="8735">MMALEWPARGRPDEDIEPDEPPVPAPTGCGHYLMWDPKQWRLRCPAGCGSLVAPSCAWATTPPTNYYSYRAVKLSQDQ</sequence>
<dbReference type="VEuPathDB" id="AmoebaDB:ACA1_017760"/>
<proteinExistence type="predicted"/>